<dbReference type="PANTHER" id="PTHR35527:SF2">
    <property type="entry name" value="HYDROLASE"/>
    <property type="match status" value="1"/>
</dbReference>
<evidence type="ECO:0000256" key="1">
    <source>
        <dbReference type="ARBA" id="ARBA00006625"/>
    </source>
</evidence>
<dbReference type="InterPro" id="IPR052193">
    <property type="entry name" value="Peptidase_C59"/>
</dbReference>
<dbReference type="SUPFAM" id="SSF56235">
    <property type="entry name" value="N-terminal nucleophile aminohydrolases (Ntn hydrolases)"/>
    <property type="match status" value="2"/>
</dbReference>
<reference evidence="4 5" key="1">
    <citation type="submission" date="2013-07" db="EMBL/GenBank/DDBJ databases">
        <title>Comparative Genomic and Metabolomic Analysis of Twelve Strains of Pseudoalteromonas luteoviolacea.</title>
        <authorList>
            <person name="Vynne N.G."/>
            <person name="Mansson M."/>
            <person name="Gram L."/>
        </authorList>
    </citation>
    <scope>NUCLEOTIDE SEQUENCE [LARGE SCALE GENOMIC DNA]</scope>
    <source>
        <strain evidence="4 5">S4060-1</strain>
    </source>
</reference>
<name>A0A167KGW1_9GAMM</name>
<protein>
    <recommendedName>
        <fullName evidence="3">Choloylglycine hydrolase/NAAA C-terminal domain-containing protein</fullName>
    </recommendedName>
</protein>
<sequence>MCTDFSIKALTLNPDKSIPVIGRSMELGPNLKSQIFFRPQNFEYTQLAGHSLDILAEDKTREHFILRPDINKITPLLLTWKGKYDFIALNGFATEISDVLDLKSDINANIATNGMNSEGLTTGTMVLAQSKYQDPLDEHNKPIALKGVIYYPSLTTWILSNCATCQDVIDGLQYGQLKVNKHGSKLKESKVAKKDKIVVANPFIPSSVPSAMNFHFPVHDALGNSIVLEYVDGQLQITDLNPIGVLTNDPLISWQQENVINNYVNVVPFNFQNDDGYPDVPNADVAHRTAYKFHCFSHAQGTGFSGLPGSSTPVDRFVRAAMMSNFSFPVFQLLEPGEVETVKLFKKNASDYAKVYNERLPIEADIEVGIADATTLAFHILNTVDIPLGTSRDSQGRKVHDYTQWATVADLVNKTFSVRMYQSTQVFEFKLENIDFEGLESHVHSLDVTIKSVDLTDVVNQHSSFVKQSQQQTV</sequence>
<feature type="domain" description="Choloylglycine hydrolase/NAAA C-terminal" evidence="3">
    <location>
        <begin position="375"/>
        <end position="438"/>
    </location>
</feature>
<dbReference type="GO" id="GO:0016787">
    <property type="term" value="F:hydrolase activity"/>
    <property type="evidence" value="ECO:0007669"/>
    <property type="project" value="UniProtKB-KW"/>
</dbReference>
<feature type="domain" description="Choloylglycine hydrolase/NAAA C-terminal" evidence="3">
    <location>
        <begin position="10"/>
        <end position="324"/>
    </location>
</feature>
<gene>
    <name evidence="4" type="ORF">N478_25125</name>
</gene>
<evidence type="ECO:0000313" key="5">
    <source>
        <dbReference type="Proteomes" id="UP000076661"/>
    </source>
</evidence>
<dbReference type="PATRIC" id="fig|1365257.3.peg.3945"/>
<accession>A0A167KGW1</accession>
<dbReference type="Pfam" id="PF02275">
    <property type="entry name" value="CBAH"/>
    <property type="match status" value="2"/>
</dbReference>
<comment type="similarity">
    <text evidence="1">Belongs to the peptidase C59 family.</text>
</comment>
<dbReference type="EMBL" id="AUXX01000037">
    <property type="protein sequence ID" value="KZN62772.1"/>
    <property type="molecule type" value="Genomic_DNA"/>
</dbReference>
<evidence type="ECO:0000256" key="2">
    <source>
        <dbReference type="ARBA" id="ARBA00022801"/>
    </source>
</evidence>
<keyword evidence="2" id="KW-0378">Hydrolase</keyword>
<dbReference type="RefSeq" id="WP_063382281.1">
    <property type="nucleotide sequence ID" value="NZ_AUXX01000037.1"/>
</dbReference>
<dbReference type="PANTHER" id="PTHR35527">
    <property type="entry name" value="CHOLOYLGLYCINE HYDROLASE"/>
    <property type="match status" value="1"/>
</dbReference>
<evidence type="ECO:0000313" key="4">
    <source>
        <dbReference type="EMBL" id="KZN62772.1"/>
    </source>
</evidence>
<evidence type="ECO:0000259" key="3">
    <source>
        <dbReference type="Pfam" id="PF02275"/>
    </source>
</evidence>
<proteinExistence type="inferred from homology"/>
<dbReference type="Proteomes" id="UP000076661">
    <property type="component" value="Unassembled WGS sequence"/>
</dbReference>
<dbReference type="InterPro" id="IPR029055">
    <property type="entry name" value="Ntn_hydrolases_N"/>
</dbReference>
<comment type="caution">
    <text evidence="4">The sequence shown here is derived from an EMBL/GenBank/DDBJ whole genome shotgun (WGS) entry which is preliminary data.</text>
</comment>
<organism evidence="4 5">
    <name type="scientific">Pseudoalteromonas luteoviolacea S4060-1</name>
    <dbReference type="NCBI Taxonomy" id="1365257"/>
    <lineage>
        <taxon>Bacteria</taxon>
        <taxon>Pseudomonadati</taxon>
        <taxon>Pseudomonadota</taxon>
        <taxon>Gammaproteobacteria</taxon>
        <taxon>Alteromonadales</taxon>
        <taxon>Pseudoalteromonadaceae</taxon>
        <taxon>Pseudoalteromonas</taxon>
    </lineage>
</organism>
<dbReference type="InterPro" id="IPR029132">
    <property type="entry name" value="CBAH/NAAA_C"/>
</dbReference>
<dbReference type="Gene3D" id="3.60.60.10">
    <property type="entry name" value="Penicillin V Acylase, Chain A"/>
    <property type="match status" value="1"/>
</dbReference>
<dbReference type="AlphaFoldDB" id="A0A167KGW1"/>